<dbReference type="InterPro" id="IPR041698">
    <property type="entry name" value="Methyltransf_25"/>
</dbReference>
<dbReference type="RefSeq" id="WP_051584587.1">
    <property type="nucleotide sequence ID" value="NZ_CP024964.1"/>
</dbReference>
<name>A0A2K8NV82_9MOLU</name>
<evidence type="ECO:0000313" key="2">
    <source>
        <dbReference type="EMBL" id="ATZ17687.1"/>
    </source>
</evidence>
<dbReference type="OrthoDB" id="9804312at2"/>
<dbReference type="GO" id="GO:0008168">
    <property type="term" value="F:methyltransferase activity"/>
    <property type="evidence" value="ECO:0007669"/>
    <property type="project" value="UniProtKB-KW"/>
</dbReference>
<organism evidence="2 3">
    <name type="scientific">Mesoplasma melaleucae</name>
    <dbReference type="NCBI Taxonomy" id="81459"/>
    <lineage>
        <taxon>Bacteria</taxon>
        <taxon>Bacillati</taxon>
        <taxon>Mycoplasmatota</taxon>
        <taxon>Mollicutes</taxon>
        <taxon>Entomoplasmatales</taxon>
        <taxon>Entomoplasmataceae</taxon>
        <taxon>Mesoplasma</taxon>
    </lineage>
</organism>
<feature type="domain" description="Methyltransferase" evidence="1">
    <location>
        <begin position="45"/>
        <end position="139"/>
    </location>
</feature>
<dbReference type="InterPro" id="IPR029063">
    <property type="entry name" value="SAM-dependent_MTases_sf"/>
</dbReference>
<keyword evidence="2" id="KW-0808">Transferase</keyword>
<dbReference type="Gene3D" id="3.40.50.150">
    <property type="entry name" value="Vaccinia Virus protein VP39"/>
    <property type="match status" value="1"/>
</dbReference>
<dbReference type="KEGG" id="eml:EMELA_v1c01020"/>
<dbReference type="Proteomes" id="UP000231896">
    <property type="component" value="Chromosome"/>
</dbReference>
<keyword evidence="2" id="KW-0489">Methyltransferase</keyword>
<evidence type="ECO:0000313" key="3">
    <source>
        <dbReference type="Proteomes" id="UP000231896"/>
    </source>
</evidence>
<proteinExistence type="predicted"/>
<dbReference type="Gene3D" id="2.20.25.110">
    <property type="entry name" value="S-adenosyl-L-methionine-dependent methyltransferases"/>
    <property type="match status" value="1"/>
</dbReference>
<reference evidence="2 3" key="1">
    <citation type="submission" date="2017-11" db="EMBL/GenBank/DDBJ databases">
        <title>Genome sequence of Entomoplasma melaleucae M1 (ATCC 49191).</title>
        <authorList>
            <person name="Lo W.-S."/>
            <person name="Gasparich G.E."/>
            <person name="Kuo C.-H."/>
        </authorList>
    </citation>
    <scope>NUCLEOTIDE SEQUENCE [LARGE SCALE GENOMIC DNA]</scope>
    <source>
        <strain evidence="2 3">M1</strain>
    </source>
</reference>
<dbReference type="STRING" id="1408435.GCA_000685885_00301"/>
<sequence length="247" mass="28857">MENIKRNYYGSLSSLVYDQSKPPGTSIDGDIQFYTEELIQRDGIVLEAGVGNGRMAIPLLRKGFEVFGLDNSQEMLDLYKANLVKYNMKSNMLLGDLKDFKTDEKFDSIIMPNGSFCLINRDNIIDVLNNFKAHLNENGKMYLDLIFPTSFKAGTIHEFDFQLDNSEIINVKNKSISIDWITQKTYTELEYWYKNKSEIQPFSLWWYGVEEFTNILKELEFKNINHIINYNNLKILNLKTLTFIFEK</sequence>
<dbReference type="AlphaFoldDB" id="A0A2K8NV82"/>
<dbReference type="SUPFAM" id="SSF53335">
    <property type="entry name" value="S-adenosyl-L-methionine-dependent methyltransferases"/>
    <property type="match status" value="1"/>
</dbReference>
<gene>
    <name evidence="2" type="ORF">EMELA_v1c01020</name>
</gene>
<evidence type="ECO:0000259" key="1">
    <source>
        <dbReference type="Pfam" id="PF13649"/>
    </source>
</evidence>
<dbReference type="CDD" id="cd02440">
    <property type="entry name" value="AdoMet_MTases"/>
    <property type="match status" value="1"/>
</dbReference>
<dbReference type="GO" id="GO:0032259">
    <property type="term" value="P:methylation"/>
    <property type="evidence" value="ECO:0007669"/>
    <property type="project" value="UniProtKB-KW"/>
</dbReference>
<protein>
    <submittedName>
        <fullName evidence="2">Methyltransferase</fullName>
    </submittedName>
</protein>
<keyword evidence="3" id="KW-1185">Reference proteome</keyword>
<dbReference type="EMBL" id="CP024964">
    <property type="protein sequence ID" value="ATZ17687.1"/>
    <property type="molecule type" value="Genomic_DNA"/>
</dbReference>
<dbReference type="Pfam" id="PF13649">
    <property type="entry name" value="Methyltransf_25"/>
    <property type="match status" value="1"/>
</dbReference>
<accession>A0A2K8NV82</accession>